<evidence type="ECO:0000313" key="5">
    <source>
        <dbReference type="EMBL" id="GID11563.1"/>
    </source>
</evidence>
<dbReference type="GO" id="GO:0006355">
    <property type="term" value="P:regulation of DNA-templated transcription"/>
    <property type="evidence" value="ECO:0007669"/>
    <property type="project" value="InterPro"/>
</dbReference>
<evidence type="ECO:0000259" key="3">
    <source>
        <dbReference type="PROSITE" id="PS50043"/>
    </source>
</evidence>
<comment type="caution">
    <text evidence="5">The sequence shown here is derived from an EMBL/GenBank/DDBJ whole genome shotgun (WGS) entry which is preliminary data.</text>
</comment>
<keyword evidence="1 5" id="KW-0238">DNA-binding</keyword>
<evidence type="ECO:0000256" key="1">
    <source>
        <dbReference type="ARBA" id="ARBA00023125"/>
    </source>
</evidence>
<gene>
    <name evidence="5" type="primary">desR_2</name>
    <name evidence="5" type="ORF">Aru02nite_24520</name>
</gene>
<dbReference type="Pfam" id="PF00072">
    <property type="entry name" value="Response_reg"/>
    <property type="match status" value="1"/>
</dbReference>
<accession>A0A8J3J8X2</accession>
<keyword evidence="2" id="KW-0597">Phosphoprotein</keyword>
<feature type="modified residue" description="4-aspartylphosphate" evidence="2">
    <location>
        <position position="54"/>
    </location>
</feature>
<organism evidence="5 6">
    <name type="scientific">Actinocatenispora rupis</name>
    <dbReference type="NCBI Taxonomy" id="519421"/>
    <lineage>
        <taxon>Bacteria</taxon>
        <taxon>Bacillati</taxon>
        <taxon>Actinomycetota</taxon>
        <taxon>Actinomycetes</taxon>
        <taxon>Micromonosporales</taxon>
        <taxon>Micromonosporaceae</taxon>
        <taxon>Actinocatenispora</taxon>
    </lineage>
</organism>
<dbReference type="Pfam" id="PF00196">
    <property type="entry name" value="GerE"/>
    <property type="match status" value="1"/>
</dbReference>
<dbReference type="CDD" id="cd06170">
    <property type="entry name" value="LuxR_C_like"/>
    <property type="match status" value="1"/>
</dbReference>
<dbReference type="PANTHER" id="PTHR43214">
    <property type="entry name" value="TWO-COMPONENT RESPONSE REGULATOR"/>
    <property type="match status" value="1"/>
</dbReference>
<sequence>MIRVLLAEDVRVLREALAELLGHEDDIEVVAAVDRGDVVVPAALRHQPDVAVIDIDMPGIDGIEAATRLRRELPTCRTLVLTGVGGPATLQRGVQAEVAGFMLKDSGPREVADAIRTVAAGGRVLDPQLAYVALGSTGSPLTERETEVLRLTASGATPREVAASLFLTYGTVRNYLASAVTKLDARNRVDAIRIAAEAGWL</sequence>
<dbReference type="SUPFAM" id="SSF46894">
    <property type="entry name" value="C-terminal effector domain of the bipartite response regulators"/>
    <property type="match status" value="1"/>
</dbReference>
<name>A0A8J3J8X2_9ACTN</name>
<dbReference type="RefSeq" id="WP_203657540.1">
    <property type="nucleotide sequence ID" value="NZ_BAAAZM010000006.1"/>
</dbReference>
<dbReference type="InterPro" id="IPR001789">
    <property type="entry name" value="Sig_transdc_resp-reg_receiver"/>
</dbReference>
<evidence type="ECO:0000256" key="2">
    <source>
        <dbReference type="PROSITE-ProRule" id="PRU00169"/>
    </source>
</evidence>
<dbReference type="InterPro" id="IPR011006">
    <property type="entry name" value="CheY-like_superfamily"/>
</dbReference>
<dbReference type="GO" id="GO:0003677">
    <property type="term" value="F:DNA binding"/>
    <property type="evidence" value="ECO:0007669"/>
    <property type="project" value="UniProtKB-KW"/>
</dbReference>
<evidence type="ECO:0000313" key="6">
    <source>
        <dbReference type="Proteomes" id="UP000612808"/>
    </source>
</evidence>
<dbReference type="PRINTS" id="PR00038">
    <property type="entry name" value="HTHLUXR"/>
</dbReference>
<dbReference type="InterPro" id="IPR016032">
    <property type="entry name" value="Sig_transdc_resp-reg_C-effctor"/>
</dbReference>
<keyword evidence="6" id="KW-1185">Reference proteome</keyword>
<dbReference type="SMART" id="SM00421">
    <property type="entry name" value="HTH_LUXR"/>
    <property type="match status" value="1"/>
</dbReference>
<dbReference type="Proteomes" id="UP000612808">
    <property type="component" value="Unassembled WGS sequence"/>
</dbReference>
<protein>
    <submittedName>
        <fullName evidence="5">DNA-binding response regulator</fullName>
    </submittedName>
</protein>
<dbReference type="Gene3D" id="3.40.50.2300">
    <property type="match status" value="1"/>
</dbReference>
<feature type="domain" description="HTH luxR-type" evidence="3">
    <location>
        <begin position="134"/>
        <end position="199"/>
    </location>
</feature>
<dbReference type="PROSITE" id="PS50043">
    <property type="entry name" value="HTH_LUXR_2"/>
    <property type="match status" value="1"/>
</dbReference>
<dbReference type="SUPFAM" id="SSF52172">
    <property type="entry name" value="CheY-like"/>
    <property type="match status" value="1"/>
</dbReference>
<dbReference type="GO" id="GO:0000160">
    <property type="term" value="P:phosphorelay signal transduction system"/>
    <property type="evidence" value="ECO:0007669"/>
    <property type="project" value="InterPro"/>
</dbReference>
<evidence type="ECO:0000259" key="4">
    <source>
        <dbReference type="PROSITE" id="PS50110"/>
    </source>
</evidence>
<reference evidence="5" key="1">
    <citation type="submission" date="2021-01" db="EMBL/GenBank/DDBJ databases">
        <title>Whole genome shotgun sequence of Actinocatenispora rupis NBRC 107355.</title>
        <authorList>
            <person name="Komaki H."/>
            <person name="Tamura T."/>
        </authorList>
    </citation>
    <scope>NUCLEOTIDE SEQUENCE</scope>
    <source>
        <strain evidence="5">NBRC 107355</strain>
    </source>
</reference>
<feature type="domain" description="Response regulatory" evidence="4">
    <location>
        <begin position="3"/>
        <end position="119"/>
    </location>
</feature>
<dbReference type="SMART" id="SM00448">
    <property type="entry name" value="REC"/>
    <property type="match status" value="1"/>
</dbReference>
<dbReference type="InterPro" id="IPR039420">
    <property type="entry name" value="WalR-like"/>
</dbReference>
<dbReference type="PROSITE" id="PS50110">
    <property type="entry name" value="RESPONSE_REGULATORY"/>
    <property type="match status" value="1"/>
</dbReference>
<dbReference type="InterPro" id="IPR000792">
    <property type="entry name" value="Tscrpt_reg_LuxR_C"/>
</dbReference>
<proteinExistence type="predicted"/>
<dbReference type="PANTHER" id="PTHR43214:SF42">
    <property type="entry name" value="TRANSCRIPTIONAL REGULATORY PROTEIN DESR"/>
    <property type="match status" value="1"/>
</dbReference>
<dbReference type="AlphaFoldDB" id="A0A8J3J8X2"/>
<dbReference type="EMBL" id="BOMB01000012">
    <property type="protein sequence ID" value="GID11563.1"/>
    <property type="molecule type" value="Genomic_DNA"/>
</dbReference>